<keyword evidence="10" id="KW-0915">Sodium</keyword>
<dbReference type="GO" id="GO:0046872">
    <property type="term" value="F:metal ion binding"/>
    <property type="evidence" value="ECO:0007669"/>
    <property type="project" value="UniProtKB-KW"/>
</dbReference>
<dbReference type="GO" id="GO:0005886">
    <property type="term" value="C:plasma membrane"/>
    <property type="evidence" value="ECO:0007669"/>
    <property type="project" value="UniProtKB-SubCell"/>
</dbReference>
<dbReference type="AlphaFoldDB" id="A0A8A4ZMP4"/>
<keyword evidence="3 10" id="KW-0812">Transmembrane</keyword>
<dbReference type="GO" id="GO:0062054">
    <property type="term" value="F:fluoride channel activity"/>
    <property type="evidence" value="ECO:0007669"/>
    <property type="project" value="UniProtKB-UniRule"/>
</dbReference>
<dbReference type="RefSeq" id="WP_227425203.1">
    <property type="nucleotide sequence ID" value="NZ_CP071868.1"/>
</dbReference>
<evidence type="ECO:0000256" key="2">
    <source>
        <dbReference type="ARBA" id="ARBA00022475"/>
    </source>
</evidence>
<name>A0A8A4ZMP4_9MICO</name>
<evidence type="ECO:0000256" key="9">
    <source>
        <dbReference type="ARBA" id="ARBA00049940"/>
    </source>
</evidence>
<evidence type="ECO:0000256" key="4">
    <source>
        <dbReference type="ARBA" id="ARBA00022989"/>
    </source>
</evidence>
<evidence type="ECO:0000256" key="5">
    <source>
        <dbReference type="ARBA" id="ARBA00023136"/>
    </source>
</evidence>
<feature type="transmembrane region" description="Helical" evidence="10">
    <location>
        <begin position="63"/>
        <end position="81"/>
    </location>
</feature>
<dbReference type="PANTHER" id="PTHR28259:SF1">
    <property type="entry name" value="FLUORIDE EXPORT PROTEIN 1-RELATED"/>
    <property type="match status" value="1"/>
</dbReference>
<comment type="similarity">
    <text evidence="7 10">Belongs to the fluoride channel Fluc/FEX (TC 1.A.43) family.</text>
</comment>
<proteinExistence type="inferred from homology"/>
<evidence type="ECO:0000256" key="6">
    <source>
        <dbReference type="ARBA" id="ARBA00023303"/>
    </source>
</evidence>
<protein>
    <recommendedName>
        <fullName evidence="10">Fluoride-specific ion channel FluC</fullName>
    </recommendedName>
</protein>
<keyword evidence="10" id="KW-0813">Transport</keyword>
<dbReference type="EMBL" id="CP071868">
    <property type="protein sequence ID" value="QTE30828.1"/>
    <property type="molecule type" value="Genomic_DNA"/>
</dbReference>
<keyword evidence="6 10" id="KW-0407">Ion channel</keyword>
<comment type="activity regulation">
    <text evidence="10">Na(+) is not transported, but it plays an essential structural role and its presence is essential for fluoride channel function.</text>
</comment>
<evidence type="ECO:0000256" key="3">
    <source>
        <dbReference type="ARBA" id="ARBA00022692"/>
    </source>
</evidence>
<keyword evidence="2 10" id="KW-1003">Cell membrane</keyword>
<evidence type="ECO:0000313" key="11">
    <source>
        <dbReference type="EMBL" id="QTE30828.1"/>
    </source>
</evidence>
<comment type="catalytic activity">
    <reaction evidence="8">
        <text>fluoride(in) = fluoride(out)</text>
        <dbReference type="Rhea" id="RHEA:76159"/>
        <dbReference type="ChEBI" id="CHEBI:17051"/>
    </reaction>
    <physiologicalReaction direction="left-to-right" evidence="8">
        <dbReference type="Rhea" id="RHEA:76160"/>
    </physiologicalReaction>
</comment>
<comment type="function">
    <text evidence="9 10">Fluoride-specific ion channel. Important for reducing fluoride concentration in the cell, thus reducing its toxicity.</text>
</comment>
<dbReference type="InterPro" id="IPR003691">
    <property type="entry name" value="FluC"/>
</dbReference>
<accession>A0A8A4ZMP4</accession>
<dbReference type="PANTHER" id="PTHR28259">
    <property type="entry name" value="FLUORIDE EXPORT PROTEIN 1-RELATED"/>
    <property type="match status" value="1"/>
</dbReference>
<keyword evidence="12" id="KW-1185">Reference proteome</keyword>
<comment type="subcellular location">
    <subcellularLocation>
        <location evidence="1 10">Cell membrane</location>
        <topology evidence="1 10">Multi-pass membrane protein</topology>
    </subcellularLocation>
</comment>
<keyword evidence="10" id="KW-0479">Metal-binding</keyword>
<reference evidence="11" key="1">
    <citation type="submission" date="2021-03" db="EMBL/GenBank/DDBJ databases">
        <title>Pengzhenrongella sicca gen. nov., sp. nov., a new member of suborder Micrococcineae isolated from High-Arctic tundra soil.</title>
        <authorList>
            <person name="Peng F."/>
        </authorList>
    </citation>
    <scope>NUCLEOTIDE SEQUENCE</scope>
    <source>
        <strain evidence="11">LRZ-2</strain>
    </source>
</reference>
<evidence type="ECO:0000256" key="1">
    <source>
        <dbReference type="ARBA" id="ARBA00004651"/>
    </source>
</evidence>
<gene>
    <name evidence="10" type="primary">fluC</name>
    <name evidence="10" type="synonym">crcB</name>
    <name evidence="11" type="ORF">J4E96_07825</name>
</gene>
<dbReference type="Pfam" id="PF02537">
    <property type="entry name" value="CRCB"/>
    <property type="match status" value="1"/>
</dbReference>
<sequence>MTFLLVALCGGLGAATRFVVDELFRGRWAHEFPVATVAINVSGSGLLGLLTGASLYLDLPSGWLLVAGTGFCGGYTTFSTATVETVRLAQAGEYGLAAANAFGALALALGAVAAGIAVVWLLA</sequence>
<dbReference type="HAMAP" id="MF_00454">
    <property type="entry name" value="FluC"/>
    <property type="match status" value="1"/>
</dbReference>
<feature type="transmembrane region" description="Helical" evidence="10">
    <location>
        <begin position="33"/>
        <end position="56"/>
    </location>
</feature>
<feature type="binding site" evidence="10">
    <location>
        <position position="76"/>
    </location>
    <ligand>
        <name>Na(+)</name>
        <dbReference type="ChEBI" id="CHEBI:29101"/>
        <note>structural</note>
    </ligand>
</feature>
<evidence type="ECO:0000313" key="12">
    <source>
        <dbReference type="Proteomes" id="UP000663937"/>
    </source>
</evidence>
<dbReference type="Proteomes" id="UP000663937">
    <property type="component" value="Chromosome"/>
</dbReference>
<dbReference type="KEGG" id="psic:J4E96_07825"/>
<feature type="transmembrane region" description="Helical" evidence="10">
    <location>
        <begin position="101"/>
        <end position="122"/>
    </location>
</feature>
<keyword evidence="5 10" id="KW-0472">Membrane</keyword>
<feature type="binding site" evidence="10">
    <location>
        <position position="73"/>
    </location>
    <ligand>
        <name>Na(+)</name>
        <dbReference type="ChEBI" id="CHEBI:29101"/>
        <note>structural</note>
    </ligand>
</feature>
<keyword evidence="10" id="KW-0406">Ion transport</keyword>
<keyword evidence="4 10" id="KW-1133">Transmembrane helix</keyword>
<organism evidence="11 12">
    <name type="scientific">Pengzhenrongella sicca</name>
    <dbReference type="NCBI Taxonomy" id="2819238"/>
    <lineage>
        <taxon>Bacteria</taxon>
        <taxon>Bacillati</taxon>
        <taxon>Actinomycetota</taxon>
        <taxon>Actinomycetes</taxon>
        <taxon>Micrococcales</taxon>
        <taxon>Pengzhenrongella</taxon>
    </lineage>
</organism>
<evidence type="ECO:0000256" key="8">
    <source>
        <dbReference type="ARBA" id="ARBA00035585"/>
    </source>
</evidence>
<dbReference type="GO" id="GO:0140114">
    <property type="term" value="P:cellular detoxification of fluoride"/>
    <property type="evidence" value="ECO:0007669"/>
    <property type="project" value="UniProtKB-UniRule"/>
</dbReference>
<evidence type="ECO:0000256" key="10">
    <source>
        <dbReference type="HAMAP-Rule" id="MF_00454"/>
    </source>
</evidence>
<evidence type="ECO:0000256" key="7">
    <source>
        <dbReference type="ARBA" id="ARBA00035120"/>
    </source>
</evidence>